<dbReference type="InterPro" id="IPR052403">
    <property type="entry name" value="LINC-complex_assoc"/>
</dbReference>
<evidence type="ECO:0000256" key="9">
    <source>
        <dbReference type="SAM" id="Coils"/>
    </source>
</evidence>
<proteinExistence type="inferred from homology"/>
<evidence type="ECO:0000256" key="1">
    <source>
        <dbReference type="ARBA" id="ARBA00008619"/>
    </source>
</evidence>
<name>A0A8C4TI42_ERPCA</name>
<sequence>MLPLSLKSEAMTQHVEEEFGQSLENAKAWMQAVQERLRVNDNTRGPKEQLEARLRQTKEIYESEIEGMMKMEIVYKAGKELQEIGNEDKRHETICKLKNIKEHWEETRTYIIHCHSRIEWVWLHWNEYLKAYEEFSLWLAKMNLELEPNLQLQLGLKEKCWQLDHHHILLKVIHNHSDVLNRLLDEAACLHSITEDASMNDEVQKKLEASYEDINSKAQERVLLLQKIVEEHKSYQQRVEKFQNWILSKADEVNKCFEMKGRMDEKLMRLQHVLGSINNEEKTLQDIERMAAAVKENTSPLGAERISKRLEELRISWEELRRLCKIEKGRLEAVVQCESENTKKVSKLKLDTAAFRKRVQKLNDGLQVSDQERTQEEMIILLQKMLQIRGNIADEESTAERLKAQLKEVFQFSQDVQVQSDVLAAVKEYQSVKRRAFTLYAEMETSLWWLFQVPLRDFLHWKSAVLTTLSVPEDQTSFIEHLKQVKFLVQQSFHLKDRLRFLSEKQDLLSSIFDKNDVESLRLHTDRTLKEREELHARLLQCKDHLETSASKAQDFKLMFKSIQKSLSTFKDRIASEGNLQPDILTKKAQKERLQVIHKDLIDFEPNILKMQSFVSEYPSYKYQFAQLLAEWKTLNNSLQKSLQECEKSVNDHEHFRERLLSLQQWMMIIQQKLEPYKSVNGDRSTENREAELEKILSEFPEKEMYLHETDVLGLSVQENTSAEGQVHIQRDLKELKQSWASLQALILHINSLITKLRVEEKIQNEGKVDLRHLLQQRLQISMQVSDVASLGSDSKNTLSNEDICSEQISLEGTPGVEIGVSSSTSNTSTGGRDQTVPDVVDGPFLNKQRPLPRISNFENYLKLKEQFEQWLNERMHKLNKILIRTNLLTDKELKSKQQVIKKLQSEVPEGQNLFQSLLNAKGPEIGEDTHLEGLRYKWMLYKSKLKSSANLKSVTLTQVENRIDTGKKRSGFCPFLYRVCCAALPLQLLLLSLLLLAFLLPLVDEGSSCSLANNFARSFNLMLRYDGPPPT</sequence>
<dbReference type="Ensembl" id="ENSECRT00000032231.1">
    <property type="protein sequence ID" value="ENSECRP00000031562.1"/>
    <property type="gene ID" value="ENSECRG00000021378.1"/>
</dbReference>
<reference evidence="12" key="3">
    <citation type="submission" date="2025-09" db="UniProtKB">
        <authorList>
            <consortium name="Ensembl"/>
        </authorList>
    </citation>
    <scope>IDENTIFICATION</scope>
</reference>
<feature type="topological domain" description="Cytoplasmic" evidence="8">
    <location>
        <begin position="1"/>
        <end position="982"/>
    </location>
</feature>
<dbReference type="Pfam" id="PF25804">
    <property type="entry name" value="SYNE3"/>
    <property type="match status" value="1"/>
</dbReference>
<organism evidence="12 13">
    <name type="scientific">Erpetoichthys calabaricus</name>
    <name type="common">Rope fish</name>
    <name type="synonym">Calamoichthys calabaricus</name>
    <dbReference type="NCBI Taxonomy" id="27687"/>
    <lineage>
        <taxon>Eukaryota</taxon>
        <taxon>Metazoa</taxon>
        <taxon>Chordata</taxon>
        <taxon>Craniata</taxon>
        <taxon>Vertebrata</taxon>
        <taxon>Euteleostomi</taxon>
        <taxon>Actinopterygii</taxon>
        <taxon>Polypteriformes</taxon>
        <taxon>Polypteridae</taxon>
        <taxon>Erpetoichthys</taxon>
    </lineage>
</organism>
<evidence type="ECO:0000256" key="2">
    <source>
        <dbReference type="ARBA" id="ARBA00022692"/>
    </source>
</evidence>
<comment type="subcellular location">
    <subcellularLocation>
        <location evidence="7">Nucleus outer membrane</location>
        <topology evidence="7">Single-pass type IV membrane protein</topology>
    </subcellularLocation>
</comment>
<dbReference type="InterPro" id="IPR012315">
    <property type="entry name" value="KASH"/>
</dbReference>
<keyword evidence="3" id="KW-0677">Repeat</keyword>
<feature type="coiled-coil region" evidence="9">
    <location>
        <begin position="277"/>
        <end position="323"/>
    </location>
</feature>
<dbReference type="SMART" id="SM01249">
    <property type="entry name" value="KASH"/>
    <property type="match status" value="1"/>
</dbReference>
<keyword evidence="2 8" id="KW-0812">Transmembrane</keyword>
<dbReference type="GeneTree" id="ENSGT00440000039367"/>
<dbReference type="PANTHER" id="PTHR47535:SF2">
    <property type="entry name" value="NESPRIN-3"/>
    <property type="match status" value="1"/>
</dbReference>
<reference evidence="12" key="2">
    <citation type="submission" date="2025-08" db="UniProtKB">
        <authorList>
            <consortium name="Ensembl"/>
        </authorList>
    </citation>
    <scope>IDENTIFICATION</scope>
</reference>
<dbReference type="Gene3D" id="1.20.58.60">
    <property type="match status" value="3"/>
</dbReference>
<dbReference type="SUPFAM" id="SSF46966">
    <property type="entry name" value="Spectrin repeat"/>
    <property type="match status" value="3"/>
</dbReference>
<dbReference type="PROSITE" id="PS51049">
    <property type="entry name" value="KASH"/>
    <property type="match status" value="1"/>
</dbReference>
<keyword evidence="4" id="KW-1133">Transmembrane helix</keyword>
<evidence type="ECO:0000259" key="11">
    <source>
        <dbReference type="PROSITE" id="PS51049"/>
    </source>
</evidence>
<evidence type="ECO:0000256" key="5">
    <source>
        <dbReference type="ARBA" id="ARBA00023136"/>
    </source>
</evidence>
<evidence type="ECO:0000256" key="6">
    <source>
        <dbReference type="ARBA" id="ARBA00023242"/>
    </source>
</evidence>
<dbReference type="Pfam" id="PF10541">
    <property type="entry name" value="KASH"/>
    <property type="match status" value="1"/>
</dbReference>
<dbReference type="PANTHER" id="PTHR47535">
    <property type="entry name" value="MUSCLE-SPECIFIC PROTEIN 300 KDA, ISOFORM G"/>
    <property type="match status" value="1"/>
</dbReference>
<feature type="domain" description="KASH" evidence="11">
    <location>
        <begin position="974"/>
        <end position="1032"/>
    </location>
</feature>
<dbReference type="Proteomes" id="UP000694620">
    <property type="component" value="Chromosome 16"/>
</dbReference>
<keyword evidence="5 8" id="KW-0472">Membrane</keyword>
<dbReference type="GO" id="GO:0051015">
    <property type="term" value="F:actin filament binding"/>
    <property type="evidence" value="ECO:0007669"/>
    <property type="project" value="TreeGrafter"/>
</dbReference>
<dbReference type="AlphaFoldDB" id="A0A8C4TI42"/>
<dbReference type="GO" id="GO:0005640">
    <property type="term" value="C:nuclear outer membrane"/>
    <property type="evidence" value="ECO:0007669"/>
    <property type="project" value="UniProtKB-SubCell"/>
</dbReference>
<evidence type="ECO:0000256" key="10">
    <source>
        <dbReference type="SAM" id="MobiDB-lite"/>
    </source>
</evidence>
<dbReference type="InterPro" id="IPR057932">
    <property type="entry name" value="Spectrin_SYNE1_3"/>
</dbReference>
<dbReference type="GO" id="GO:0007097">
    <property type="term" value="P:nuclear migration"/>
    <property type="evidence" value="ECO:0007669"/>
    <property type="project" value="TreeGrafter"/>
</dbReference>
<feature type="topological domain" description="Perinuclear space" evidence="8">
    <location>
        <begin position="1004"/>
        <end position="1032"/>
    </location>
</feature>
<evidence type="ECO:0000313" key="12">
    <source>
        <dbReference type="Ensembl" id="ENSECRP00000031562.1"/>
    </source>
</evidence>
<dbReference type="InterPro" id="IPR057933">
    <property type="entry name" value="SYNE3_dom"/>
</dbReference>
<evidence type="ECO:0000256" key="7">
    <source>
        <dbReference type="ARBA" id="ARBA00046312"/>
    </source>
</evidence>
<evidence type="ECO:0000256" key="8">
    <source>
        <dbReference type="PROSITE-ProRule" id="PRU00385"/>
    </source>
</evidence>
<reference evidence="12" key="1">
    <citation type="submission" date="2021-06" db="EMBL/GenBank/DDBJ databases">
        <authorList>
            <consortium name="Wellcome Sanger Institute Data Sharing"/>
        </authorList>
    </citation>
    <scope>NUCLEOTIDE SEQUENCE [LARGE SCALE GENOMIC DNA]</scope>
</reference>
<feature type="region of interest" description="Disordered" evidence="10">
    <location>
        <begin position="823"/>
        <end position="843"/>
    </location>
</feature>
<protein>
    <submittedName>
        <fullName evidence="12">Spectrin repeat containing nuclear envelope family member 3</fullName>
    </submittedName>
</protein>
<keyword evidence="13" id="KW-1185">Reference proteome</keyword>
<dbReference type="GO" id="GO:0005737">
    <property type="term" value="C:cytoplasm"/>
    <property type="evidence" value="ECO:0007669"/>
    <property type="project" value="TreeGrafter"/>
</dbReference>
<evidence type="ECO:0000256" key="4">
    <source>
        <dbReference type="ARBA" id="ARBA00022989"/>
    </source>
</evidence>
<gene>
    <name evidence="12" type="primary">SYNE3</name>
</gene>
<evidence type="ECO:0000313" key="13">
    <source>
        <dbReference type="Proteomes" id="UP000694620"/>
    </source>
</evidence>
<keyword evidence="9" id="KW-0175">Coiled coil</keyword>
<accession>A0A8C4TI42</accession>
<dbReference type="GO" id="GO:0034993">
    <property type="term" value="C:meiotic nuclear membrane microtubule tethering complex"/>
    <property type="evidence" value="ECO:0007669"/>
    <property type="project" value="TreeGrafter"/>
</dbReference>
<evidence type="ECO:0000256" key="3">
    <source>
        <dbReference type="ARBA" id="ARBA00022737"/>
    </source>
</evidence>
<keyword evidence="6" id="KW-0539">Nucleus</keyword>
<dbReference type="Pfam" id="PF25803">
    <property type="entry name" value="Spectrin_SYNE1_2"/>
    <property type="match status" value="1"/>
</dbReference>
<comment type="similarity">
    <text evidence="1">Belongs to the nesprin family.</text>
</comment>